<comment type="caution">
    <text evidence="5">The sequence shown here is derived from an EMBL/GenBank/DDBJ whole genome shotgun (WGS) entry which is preliminary data.</text>
</comment>
<dbReference type="PRINTS" id="PR00081">
    <property type="entry name" value="GDHRDH"/>
</dbReference>
<dbReference type="InterPro" id="IPR036291">
    <property type="entry name" value="NAD(P)-bd_dom_sf"/>
</dbReference>
<protein>
    <submittedName>
        <fullName evidence="5">SDR family NAD(P)-dependent oxidoreductase</fullName>
    </submittedName>
</protein>
<dbReference type="InterPro" id="IPR002347">
    <property type="entry name" value="SDR_fam"/>
</dbReference>
<dbReference type="RefSeq" id="WP_404676228.1">
    <property type="nucleotide sequence ID" value="NZ_JBJDOT010000034.1"/>
</dbReference>
<evidence type="ECO:0000256" key="4">
    <source>
        <dbReference type="RuleBase" id="RU000363"/>
    </source>
</evidence>
<reference evidence="5 6" key="1">
    <citation type="submission" date="2024-11" db="EMBL/GenBank/DDBJ databases">
        <title>The Natural Products Discovery Center: Release of the First 8490 Sequenced Strains for Exploring Actinobacteria Biosynthetic Diversity.</title>
        <authorList>
            <person name="Kalkreuter E."/>
            <person name="Kautsar S.A."/>
            <person name="Yang D."/>
            <person name="Bader C.D."/>
            <person name="Teijaro C.N."/>
            <person name="Fluegel L."/>
            <person name="Davis C.M."/>
            <person name="Simpson J.R."/>
            <person name="Lauterbach L."/>
            <person name="Steele A.D."/>
            <person name="Gui C."/>
            <person name="Meng S."/>
            <person name="Li G."/>
            <person name="Viehrig K."/>
            <person name="Ye F."/>
            <person name="Su P."/>
            <person name="Kiefer A.F."/>
            <person name="Nichols A."/>
            <person name="Cepeda A.J."/>
            <person name="Yan W."/>
            <person name="Fan B."/>
            <person name="Jiang Y."/>
            <person name="Adhikari A."/>
            <person name="Zheng C.-J."/>
            <person name="Schuster L."/>
            <person name="Cowan T.M."/>
            <person name="Smanski M.J."/>
            <person name="Chevrette M.G."/>
            <person name="De Carvalho L.P.S."/>
            <person name="Shen B."/>
        </authorList>
    </citation>
    <scope>NUCLEOTIDE SEQUENCE [LARGE SCALE GENOMIC DNA]</scope>
    <source>
        <strain evidence="5 6">NPDC078403</strain>
    </source>
</reference>
<keyword evidence="2" id="KW-0521">NADP</keyword>
<evidence type="ECO:0000313" key="5">
    <source>
        <dbReference type="EMBL" id="MFK3865966.1"/>
    </source>
</evidence>
<dbReference type="Gene3D" id="3.40.50.720">
    <property type="entry name" value="NAD(P)-binding Rossmann-like Domain"/>
    <property type="match status" value="1"/>
</dbReference>
<evidence type="ECO:0000256" key="2">
    <source>
        <dbReference type="ARBA" id="ARBA00022857"/>
    </source>
</evidence>
<dbReference type="SUPFAM" id="SSF51735">
    <property type="entry name" value="NAD(P)-binding Rossmann-fold domains"/>
    <property type="match status" value="1"/>
</dbReference>
<evidence type="ECO:0000256" key="3">
    <source>
        <dbReference type="ARBA" id="ARBA00023002"/>
    </source>
</evidence>
<dbReference type="PANTHER" id="PTHR43963">
    <property type="entry name" value="CARBONYL REDUCTASE 1-RELATED"/>
    <property type="match status" value="1"/>
</dbReference>
<dbReference type="PRINTS" id="PR00080">
    <property type="entry name" value="SDRFAMILY"/>
</dbReference>
<proteinExistence type="inferred from homology"/>
<comment type="similarity">
    <text evidence="1 4">Belongs to the short-chain dehydrogenases/reductases (SDR) family.</text>
</comment>
<keyword evidence="6" id="KW-1185">Reference proteome</keyword>
<dbReference type="EMBL" id="JBJDOT010000034">
    <property type="protein sequence ID" value="MFK3865966.1"/>
    <property type="molecule type" value="Genomic_DNA"/>
</dbReference>
<keyword evidence="3" id="KW-0560">Oxidoreductase</keyword>
<dbReference type="PANTHER" id="PTHR43963:SF6">
    <property type="entry name" value="CHAIN DEHYDROGENASE FAMILY PROTEIN, PUTATIVE (AFU_ORTHOLOGUE AFUA_3G15350)-RELATED"/>
    <property type="match status" value="1"/>
</dbReference>
<sequence>MDDKIAQPVAVVTGGNKGLGFETVKQLAMSGYKVILTARNAVAGQNAMQDLISQGVEVDFLPLDICSSTSIDAFILALESRYQRCDILVNNAGVFFDWESPASKVQLQDLTNTMETNVFGTINIIQKLLPLLQRSSLAKVINVSSDLGSVSLAADVDSEYHGVDGIAYRISKAALNMYSVELAKEYAGSQVIVSVVSPGWCQTDMGTSAAPRTATQGAQSIVGVALEASDKFHGKFVLDGQFLAW</sequence>
<dbReference type="Pfam" id="PF00106">
    <property type="entry name" value="adh_short"/>
    <property type="match status" value="1"/>
</dbReference>
<evidence type="ECO:0000313" key="6">
    <source>
        <dbReference type="Proteomes" id="UP001620262"/>
    </source>
</evidence>
<name>A0ABW8L1Q2_9GAMM</name>
<dbReference type="Proteomes" id="UP001620262">
    <property type="component" value="Unassembled WGS sequence"/>
</dbReference>
<organism evidence="5 6">
    <name type="scientific">Pseudoalteromonas rhizosphaerae</name>
    <dbReference type="NCBI Taxonomy" id="2518973"/>
    <lineage>
        <taxon>Bacteria</taxon>
        <taxon>Pseudomonadati</taxon>
        <taxon>Pseudomonadota</taxon>
        <taxon>Gammaproteobacteria</taxon>
        <taxon>Alteromonadales</taxon>
        <taxon>Pseudoalteromonadaceae</taxon>
        <taxon>Pseudoalteromonas</taxon>
    </lineage>
</organism>
<accession>A0ABW8L1Q2</accession>
<evidence type="ECO:0000256" key="1">
    <source>
        <dbReference type="ARBA" id="ARBA00006484"/>
    </source>
</evidence>
<gene>
    <name evidence="5" type="ORF">ACI2JU_19140</name>
</gene>